<evidence type="ECO:0000256" key="1">
    <source>
        <dbReference type="SAM" id="MobiDB-lite"/>
    </source>
</evidence>
<evidence type="ECO:0000313" key="4">
    <source>
        <dbReference type="Proteomes" id="UP001500909"/>
    </source>
</evidence>
<feature type="compositionally biased region" description="Gly residues" evidence="1">
    <location>
        <begin position="67"/>
        <end position="80"/>
    </location>
</feature>
<proteinExistence type="predicted"/>
<organism evidence="3 4">
    <name type="scientific">Streptomyces olivaceiscleroticus</name>
    <dbReference type="NCBI Taxonomy" id="68245"/>
    <lineage>
        <taxon>Bacteria</taxon>
        <taxon>Bacillati</taxon>
        <taxon>Actinomycetota</taxon>
        <taxon>Actinomycetes</taxon>
        <taxon>Kitasatosporales</taxon>
        <taxon>Streptomycetaceae</taxon>
        <taxon>Streptomyces</taxon>
    </lineage>
</organism>
<feature type="compositionally biased region" description="Basic and acidic residues" evidence="1">
    <location>
        <begin position="38"/>
        <end position="66"/>
    </location>
</feature>
<gene>
    <name evidence="3" type="ORF">GCM10010361_25760</name>
</gene>
<dbReference type="EMBL" id="BAAABY010000021">
    <property type="protein sequence ID" value="GAA0460719.1"/>
    <property type="molecule type" value="Genomic_DNA"/>
</dbReference>
<comment type="caution">
    <text evidence="3">The sequence shown here is derived from an EMBL/GenBank/DDBJ whole genome shotgun (WGS) entry which is preliminary data.</text>
</comment>
<feature type="region of interest" description="Disordered" evidence="1">
    <location>
        <begin position="31"/>
        <end position="80"/>
    </location>
</feature>
<sequence length="92" mass="9665">MRKTIGRSVAAAALAAAVVVPLSGVAQAAPQAPTVQSWDHHKCTCKDRDDDKGRDDDMGRDDDRGDWGGWGRGDWGNGYGGGLLSSLLNGLL</sequence>
<reference evidence="3 4" key="1">
    <citation type="journal article" date="2019" name="Int. J. Syst. Evol. Microbiol.">
        <title>The Global Catalogue of Microorganisms (GCM) 10K type strain sequencing project: providing services to taxonomists for standard genome sequencing and annotation.</title>
        <authorList>
            <consortium name="The Broad Institute Genomics Platform"/>
            <consortium name="The Broad Institute Genome Sequencing Center for Infectious Disease"/>
            <person name="Wu L."/>
            <person name="Ma J."/>
        </authorList>
    </citation>
    <scope>NUCLEOTIDE SEQUENCE [LARGE SCALE GENOMIC DNA]</scope>
    <source>
        <strain evidence="3 4">JCM 4805</strain>
    </source>
</reference>
<keyword evidence="4" id="KW-1185">Reference proteome</keyword>
<feature type="signal peptide" evidence="2">
    <location>
        <begin position="1"/>
        <end position="28"/>
    </location>
</feature>
<accession>A0ABN0ZWD1</accession>
<protein>
    <submittedName>
        <fullName evidence="3">Uncharacterized protein</fullName>
    </submittedName>
</protein>
<evidence type="ECO:0000256" key="2">
    <source>
        <dbReference type="SAM" id="SignalP"/>
    </source>
</evidence>
<dbReference type="RefSeq" id="WP_346095092.1">
    <property type="nucleotide sequence ID" value="NZ_BAAABY010000021.1"/>
</dbReference>
<name>A0ABN0ZWD1_9ACTN</name>
<feature type="chain" id="PRO_5046451463" evidence="2">
    <location>
        <begin position="29"/>
        <end position="92"/>
    </location>
</feature>
<keyword evidence="2" id="KW-0732">Signal</keyword>
<dbReference type="Proteomes" id="UP001500909">
    <property type="component" value="Unassembled WGS sequence"/>
</dbReference>
<evidence type="ECO:0000313" key="3">
    <source>
        <dbReference type="EMBL" id="GAA0460719.1"/>
    </source>
</evidence>